<dbReference type="Proteomes" id="UP000248132">
    <property type="component" value="Unassembled WGS sequence"/>
</dbReference>
<protein>
    <recommendedName>
        <fullName evidence="2">Anti-sigma-W factor RsiW</fullName>
    </recommendedName>
</protein>
<dbReference type="InterPro" id="IPR027383">
    <property type="entry name" value="Znf_put"/>
</dbReference>
<comment type="similarity">
    <text evidence="1">Belongs to the zinc-associated anti-sigma factor (ZAS) superfamily. Anti-sigma-W factor family.</text>
</comment>
<dbReference type="EMBL" id="QKMR01000007">
    <property type="protein sequence ID" value="PYG88142.1"/>
    <property type="molecule type" value="Genomic_DNA"/>
</dbReference>
<sequence length="138" mass="15672">MGCDKMDLLLLQDYAEGIIEPLGRLFVETHLTACKDCRRELTELKLMLWDLNNKSNYETEYPEELDALGSGLIDDFLGEEEKLDTRRFIDMQLNNMKMSSRFLDYVPGAKQAPIVLKKASKGMARGLAKGVKKILAAR</sequence>
<gene>
    <name evidence="4" type="ORF">LY28_01473</name>
</gene>
<evidence type="ECO:0000256" key="2">
    <source>
        <dbReference type="ARBA" id="ARBA00024438"/>
    </source>
</evidence>
<evidence type="ECO:0000256" key="1">
    <source>
        <dbReference type="ARBA" id="ARBA00024353"/>
    </source>
</evidence>
<feature type="domain" description="Putative zinc-finger" evidence="3">
    <location>
        <begin position="10"/>
        <end position="38"/>
    </location>
</feature>
<proteinExistence type="inferred from homology"/>
<dbReference type="OrthoDB" id="2084847at2"/>
<dbReference type="InterPro" id="IPR041916">
    <property type="entry name" value="Anti_sigma_zinc_sf"/>
</dbReference>
<dbReference type="Pfam" id="PF13490">
    <property type="entry name" value="zf-HC2"/>
    <property type="match status" value="1"/>
</dbReference>
<evidence type="ECO:0000313" key="4">
    <source>
        <dbReference type="EMBL" id="PYG88142.1"/>
    </source>
</evidence>
<evidence type="ECO:0000259" key="3">
    <source>
        <dbReference type="Pfam" id="PF13490"/>
    </source>
</evidence>
<reference evidence="4 5" key="1">
    <citation type="submission" date="2018-06" db="EMBL/GenBank/DDBJ databases">
        <title>Genomic Encyclopedia of Type Strains, Phase I: the one thousand microbial genomes (KMG-I) project.</title>
        <authorList>
            <person name="Kyrpides N."/>
        </authorList>
    </citation>
    <scope>NUCLEOTIDE SEQUENCE [LARGE SCALE GENOMIC DNA]</scope>
    <source>
        <strain evidence="4 5">DSM 19573</strain>
    </source>
</reference>
<keyword evidence="5" id="KW-1185">Reference proteome</keyword>
<evidence type="ECO:0000313" key="5">
    <source>
        <dbReference type="Proteomes" id="UP000248132"/>
    </source>
</evidence>
<accession>A0A318XQH5</accession>
<dbReference type="Gene3D" id="1.10.10.1320">
    <property type="entry name" value="Anti-sigma factor, zinc-finger domain"/>
    <property type="match status" value="1"/>
</dbReference>
<name>A0A318XQH5_9FIRM</name>
<dbReference type="AlphaFoldDB" id="A0A318XQH5"/>
<dbReference type="RefSeq" id="WP_110461528.1">
    <property type="nucleotide sequence ID" value="NZ_QKMR01000007.1"/>
</dbReference>
<comment type="caution">
    <text evidence="4">The sequence shown here is derived from an EMBL/GenBank/DDBJ whole genome shotgun (WGS) entry which is preliminary data.</text>
</comment>
<organism evidence="4 5">
    <name type="scientific">Ruminiclostridium sufflavum DSM 19573</name>
    <dbReference type="NCBI Taxonomy" id="1121337"/>
    <lineage>
        <taxon>Bacteria</taxon>
        <taxon>Bacillati</taxon>
        <taxon>Bacillota</taxon>
        <taxon>Clostridia</taxon>
        <taxon>Eubacteriales</taxon>
        <taxon>Oscillospiraceae</taxon>
        <taxon>Ruminiclostridium</taxon>
    </lineage>
</organism>